<dbReference type="OrthoDB" id="9806925at2"/>
<keyword evidence="10 17" id="KW-0520">NAD</keyword>
<keyword evidence="5 18" id="KW-0479">Metal-binding</keyword>
<evidence type="ECO:0000256" key="8">
    <source>
        <dbReference type="ARBA" id="ARBA00022857"/>
    </source>
</evidence>
<keyword evidence="23" id="KW-1185">Reference proteome</keyword>
<evidence type="ECO:0000256" key="18">
    <source>
        <dbReference type="HAMAP-Rule" id="MF_01966"/>
    </source>
</evidence>
<evidence type="ECO:0000313" key="23">
    <source>
        <dbReference type="Proteomes" id="UP000288178"/>
    </source>
</evidence>
<comment type="similarity">
    <text evidence="3 19">In the N-terminal section; belongs to the NnrE/AIBP family.</text>
</comment>
<proteinExistence type="inferred from homology"/>
<keyword evidence="12 17" id="KW-0456">Lyase</keyword>
<dbReference type="InterPro" id="IPR017953">
    <property type="entry name" value="Carbohydrate_kinase_pred_CS"/>
</dbReference>
<feature type="binding site" evidence="18">
    <location>
        <begin position="144"/>
        <end position="150"/>
    </location>
    <ligand>
        <name>(6S)-NADPHX</name>
        <dbReference type="ChEBI" id="CHEBI:64076"/>
    </ligand>
</feature>
<evidence type="ECO:0000256" key="14">
    <source>
        <dbReference type="ARBA" id="ARBA00025153"/>
    </source>
</evidence>
<comment type="function">
    <text evidence="17">Catalyzes the dehydration of the S-form of NAD(P)HX at the expense of ADP, which is converted to AMP. Together with NAD(P)HX epimerase, which catalyzes the epimerization of the S- and R-forms, the enzyme allows the repair of both epimers of NAD(P)HX, a damaged form of NAD(P)H that is a result of enzymatic or heat-dependent hydration.</text>
</comment>
<dbReference type="HAMAP" id="MF_01965">
    <property type="entry name" value="NADHX_dehydratase"/>
    <property type="match status" value="1"/>
</dbReference>
<evidence type="ECO:0000256" key="17">
    <source>
        <dbReference type="HAMAP-Rule" id="MF_01965"/>
    </source>
</evidence>
<dbReference type="GO" id="GO:0046872">
    <property type="term" value="F:metal ion binding"/>
    <property type="evidence" value="ECO:0007669"/>
    <property type="project" value="UniProtKB-UniRule"/>
</dbReference>
<dbReference type="PIRSF" id="PIRSF017184">
    <property type="entry name" value="Nnr"/>
    <property type="match status" value="1"/>
</dbReference>
<dbReference type="PROSITE" id="PS51385">
    <property type="entry name" value="YJEF_N"/>
    <property type="match status" value="1"/>
</dbReference>
<feature type="domain" description="YjeF N-terminal" evidence="21">
    <location>
        <begin position="30"/>
        <end position="231"/>
    </location>
</feature>
<dbReference type="Gene3D" id="3.40.1190.20">
    <property type="match status" value="1"/>
</dbReference>
<dbReference type="GO" id="GO:0052856">
    <property type="term" value="F:NAD(P)HX epimerase activity"/>
    <property type="evidence" value="ECO:0007669"/>
    <property type="project" value="UniProtKB-UniRule"/>
</dbReference>
<dbReference type="HAMAP" id="MF_01966">
    <property type="entry name" value="NADHX_epimerase"/>
    <property type="match status" value="1"/>
</dbReference>
<feature type="binding site" evidence="17">
    <location>
        <position position="379"/>
    </location>
    <ligand>
        <name>(6S)-NADPHX</name>
        <dbReference type="ChEBI" id="CHEBI:64076"/>
    </ligand>
</feature>
<dbReference type="NCBIfam" id="TIGR00196">
    <property type="entry name" value="yjeF_cterm"/>
    <property type="match status" value="1"/>
</dbReference>
<dbReference type="InterPro" id="IPR000631">
    <property type="entry name" value="CARKD"/>
</dbReference>
<dbReference type="EC" id="5.1.99.6" evidence="19"/>
<comment type="function">
    <text evidence="14 19">Bifunctional enzyme that catalyzes the epimerization of the S- and R-forms of NAD(P)HX and the dehydration of the S-form of NAD(P)HX at the expense of ADP, which is converted to AMP. This allows the repair of both epimers of NAD(P)HX, a damaged form of NAD(P)H that is a result of enzymatic or heat-dependent hydration.</text>
</comment>
<feature type="domain" description="YjeF C-terminal" evidence="20">
    <location>
        <begin position="232"/>
        <end position="506"/>
    </location>
</feature>
<dbReference type="InterPro" id="IPR030677">
    <property type="entry name" value="Nnr"/>
</dbReference>
<keyword evidence="13" id="KW-0511">Multifunctional enzyme</keyword>
<dbReference type="SUPFAM" id="SSF64153">
    <property type="entry name" value="YjeF N-terminal domain-like"/>
    <property type="match status" value="1"/>
</dbReference>
<dbReference type="Proteomes" id="UP000288178">
    <property type="component" value="Unassembled WGS sequence"/>
</dbReference>
<reference evidence="22 23" key="1">
    <citation type="submission" date="2019-01" db="EMBL/GenBank/DDBJ databases">
        <authorList>
            <person name="Chen W.-M."/>
        </authorList>
    </citation>
    <scope>NUCLEOTIDE SEQUENCE [LARGE SCALE GENOMIC DNA]</scope>
    <source>
        <strain evidence="22 23">ICH-3</strain>
    </source>
</reference>
<sequence length="506" mass="50611">MDPAVDARPTLPVAVLPATRSWPLHDTAASRAMEAAAASQLPPHALMARAGRAVARLALALAPRARSVLVLAGPGNNGGDALLAAALLHDAGVPVWLVLLADPGRLPTDATWALAQVRRRAGLVVHAAMPASWQADLVIDGLLGLGLARAPAGPVAEAIAAVGTYRGPVLAIDLPSGLDGDRGTTFGGIAIRATHTLALLSLKPGLFTAEGRDHAGQVWFDDLGVAPVTTRLRLAGPPAMLAVPHSAHKGRFGDMVVVGGAPGMTGAAALAAHAGLAAGAGRVYLASLNADAGSATCRLELMQRHVDDMLEPETLRARTVVAGCGGGEPMRAVLPALLRHAARLVLDADALNAVAADTALQHALAARGAAGRPTVLTPHPLEAARLLDCSTGDVQGDRLGAAGALAERFGAVVVLKGSGSVVASPDGALMLCPFGNGRLATAGTGDVLAGWLGGLWARQAAAVADADTLADLASAAVAGHGLAAEQGPGRGPLLATDLIAAMQALG</sequence>
<dbReference type="AlphaFoldDB" id="A0A3S2TPT3"/>
<keyword evidence="11 18" id="KW-0413">Isomerase</keyword>
<evidence type="ECO:0000256" key="2">
    <source>
        <dbReference type="ARBA" id="ARBA00000909"/>
    </source>
</evidence>
<feature type="binding site" evidence="17">
    <location>
        <position position="445"/>
    </location>
    <ligand>
        <name>AMP</name>
        <dbReference type="ChEBI" id="CHEBI:456215"/>
    </ligand>
</feature>
<evidence type="ECO:0000256" key="11">
    <source>
        <dbReference type="ARBA" id="ARBA00023235"/>
    </source>
</evidence>
<evidence type="ECO:0000256" key="19">
    <source>
        <dbReference type="PIRNR" id="PIRNR017184"/>
    </source>
</evidence>
<comment type="subunit">
    <text evidence="17">Homotetramer.</text>
</comment>
<evidence type="ECO:0000256" key="6">
    <source>
        <dbReference type="ARBA" id="ARBA00022741"/>
    </source>
</evidence>
<comment type="function">
    <text evidence="18">Catalyzes the epimerization of the S- and R-forms of NAD(P)HX, a damaged form of NAD(P)H that is a result of enzymatic or heat-dependent hydration. This is a prerequisite for the S-specific NAD(P)H-hydrate dehydratase to allow the repair of both epimers of NAD(P)HX.</text>
</comment>
<dbReference type="EMBL" id="SACT01000001">
    <property type="protein sequence ID" value="RVT54185.1"/>
    <property type="molecule type" value="Genomic_DNA"/>
</dbReference>
<dbReference type="PANTHER" id="PTHR12592">
    <property type="entry name" value="ATP-DEPENDENT (S)-NAD(P)H-HYDRATE DEHYDRATASE FAMILY MEMBER"/>
    <property type="match status" value="1"/>
</dbReference>
<dbReference type="EC" id="4.2.1.136" evidence="19"/>
<dbReference type="GO" id="GO:0005524">
    <property type="term" value="F:ATP binding"/>
    <property type="evidence" value="ECO:0007669"/>
    <property type="project" value="UniProtKB-UniRule"/>
</dbReference>
<evidence type="ECO:0000259" key="20">
    <source>
        <dbReference type="PROSITE" id="PS51383"/>
    </source>
</evidence>
<dbReference type="PROSITE" id="PS01050">
    <property type="entry name" value="YJEF_C_2"/>
    <property type="match status" value="1"/>
</dbReference>
<dbReference type="RefSeq" id="WP_128196124.1">
    <property type="nucleotide sequence ID" value="NZ_SACT01000001.1"/>
</dbReference>
<comment type="catalytic activity">
    <reaction evidence="15 17 19">
        <text>(6S)-NADHX + ADP = AMP + phosphate + NADH + H(+)</text>
        <dbReference type="Rhea" id="RHEA:32223"/>
        <dbReference type="ChEBI" id="CHEBI:15378"/>
        <dbReference type="ChEBI" id="CHEBI:43474"/>
        <dbReference type="ChEBI" id="CHEBI:57945"/>
        <dbReference type="ChEBI" id="CHEBI:64074"/>
        <dbReference type="ChEBI" id="CHEBI:456215"/>
        <dbReference type="ChEBI" id="CHEBI:456216"/>
        <dbReference type="EC" id="4.2.1.136"/>
    </reaction>
</comment>
<keyword evidence="8 17" id="KW-0521">NADP</keyword>
<dbReference type="GO" id="GO:0046496">
    <property type="term" value="P:nicotinamide nucleotide metabolic process"/>
    <property type="evidence" value="ECO:0007669"/>
    <property type="project" value="UniProtKB-UniRule"/>
</dbReference>
<dbReference type="Pfam" id="PF03853">
    <property type="entry name" value="YjeF_N"/>
    <property type="match status" value="1"/>
</dbReference>
<dbReference type="GO" id="GO:0052855">
    <property type="term" value="F:ADP-dependent NAD(P)H-hydrate dehydratase activity"/>
    <property type="evidence" value="ECO:0007669"/>
    <property type="project" value="UniProtKB-UniRule"/>
</dbReference>
<evidence type="ECO:0000256" key="3">
    <source>
        <dbReference type="ARBA" id="ARBA00006001"/>
    </source>
</evidence>
<accession>A0A3S2TPT3</accession>
<comment type="similarity">
    <text evidence="18">Belongs to the NnrE/AIBP family.</text>
</comment>
<evidence type="ECO:0000313" key="22">
    <source>
        <dbReference type="EMBL" id="RVT54185.1"/>
    </source>
</evidence>
<dbReference type="Pfam" id="PF01256">
    <property type="entry name" value="Carb_kinase"/>
    <property type="match status" value="1"/>
</dbReference>
<comment type="cofactor">
    <cofactor evidence="17">
        <name>Mg(2+)</name>
        <dbReference type="ChEBI" id="CHEBI:18420"/>
    </cofactor>
</comment>
<feature type="binding site" evidence="17">
    <location>
        <position position="325"/>
    </location>
    <ligand>
        <name>(6S)-NADPHX</name>
        <dbReference type="ChEBI" id="CHEBI:64076"/>
    </ligand>
</feature>
<feature type="binding site" evidence="17">
    <location>
        <begin position="416"/>
        <end position="420"/>
    </location>
    <ligand>
        <name>AMP</name>
        <dbReference type="ChEBI" id="CHEBI:456215"/>
    </ligand>
</feature>
<comment type="caution">
    <text evidence="22">The sequence shown here is derived from an EMBL/GenBank/DDBJ whole genome shotgun (WGS) entry which is preliminary data.</text>
</comment>
<evidence type="ECO:0000256" key="13">
    <source>
        <dbReference type="ARBA" id="ARBA00023268"/>
    </source>
</evidence>
<comment type="catalytic activity">
    <reaction evidence="1 18 19">
        <text>(6R)-NADHX = (6S)-NADHX</text>
        <dbReference type="Rhea" id="RHEA:32215"/>
        <dbReference type="ChEBI" id="CHEBI:64074"/>
        <dbReference type="ChEBI" id="CHEBI:64075"/>
        <dbReference type="EC" id="5.1.99.6"/>
    </reaction>
</comment>
<evidence type="ECO:0000256" key="4">
    <source>
        <dbReference type="ARBA" id="ARBA00009524"/>
    </source>
</evidence>
<dbReference type="SUPFAM" id="SSF53613">
    <property type="entry name" value="Ribokinase-like"/>
    <property type="match status" value="1"/>
</dbReference>
<feature type="binding site" evidence="18">
    <location>
        <position position="176"/>
    </location>
    <ligand>
        <name>K(+)</name>
        <dbReference type="ChEBI" id="CHEBI:29103"/>
    </ligand>
</feature>
<evidence type="ECO:0000256" key="9">
    <source>
        <dbReference type="ARBA" id="ARBA00022958"/>
    </source>
</evidence>
<keyword evidence="9 18" id="KW-0630">Potassium</keyword>
<evidence type="ECO:0000256" key="10">
    <source>
        <dbReference type="ARBA" id="ARBA00023027"/>
    </source>
</evidence>
<dbReference type="PROSITE" id="PS51383">
    <property type="entry name" value="YJEF_C_3"/>
    <property type="match status" value="1"/>
</dbReference>
<dbReference type="Gene3D" id="3.40.50.10260">
    <property type="entry name" value="YjeF N-terminal domain"/>
    <property type="match status" value="1"/>
</dbReference>
<dbReference type="CDD" id="cd01171">
    <property type="entry name" value="YXKO-related"/>
    <property type="match status" value="1"/>
</dbReference>
<organism evidence="22 23">
    <name type="scientific">Rubrivivax albus</name>
    <dbReference type="NCBI Taxonomy" id="2499835"/>
    <lineage>
        <taxon>Bacteria</taxon>
        <taxon>Pseudomonadati</taxon>
        <taxon>Pseudomonadota</taxon>
        <taxon>Betaproteobacteria</taxon>
        <taxon>Burkholderiales</taxon>
        <taxon>Sphaerotilaceae</taxon>
        <taxon>Rubrivivax</taxon>
    </lineage>
</organism>
<feature type="binding site" evidence="17">
    <location>
        <position position="446"/>
    </location>
    <ligand>
        <name>(6S)-NADPHX</name>
        <dbReference type="ChEBI" id="CHEBI:64076"/>
    </ligand>
</feature>
<dbReference type="NCBIfam" id="TIGR00197">
    <property type="entry name" value="yjeF_nterm"/>
    <property type="match status" value="1"/>
</dbReference>
<dbReference type="InterPro" id="IPR029056">
    <property type="entry name" value="Ribokinase-like"/>
</dbReference>
<keyword evidence="6 17" id="KW-0547">Nucleotide-binding</keyword>
<dbReference type="InterPro" id="IPR036652">
    <property type="entry name" value="YjeF_N_dom_sf"/>
</dbReference>
<gene>
    <name evidence="18" type="primary">nnrE</name>
    <name evidence="17" type="synonym">nnrD</name>
    <name evidence="22" type="ORF">ENE75_04840</name>
</gene>
<evidence type="ECO:0000259" key="21">
    <source>
        <dbReference type="PROSITE" id="PS51385"/>
    </source>
</evidence>
<evidence type="ECO:0000256" key="16">
    <source>
        <dbReference type="ARBA" id="ARBA00049209"/>
    </source>
</evidence>
<comment type="caution">
    <text evidence="18">Lacks conserved residue(s) required for the propagation of feature annotation.</text>
</comment>
<feature type="binding site" evidence="17">
    <location>
        <position position="267"/>
    </location>
    <ligand>
        <name>(6S)-NADPHX</name>
        <dbReference type="ChEBI" id="CHEBI:64076"/>
    </ligand>
</feature>
<feature type="binding site" evidence="18">
    <location>
        <begin position="76"/>
        <end position="80"/>
    </location>
    <ligand>
        <name>(6S)-NADPHX</name>
        <dbReference type="ChEBI" id="CHEBI:64076"/>
    </ligand>
</feature>
<dbReference type="InterPro" id="IPR004443">
    <property type="entry name" value="YjeF_N_dom"/>
</dbReference>
<feature type="binding site" evidence="18">
    <location>
        <position position="140"/>
    </location>
    <ligand>
        <name>K(+)</name>
        <dbReference type="ChEBI" id="CHEBI:29103"/>
    </ligand>
</feature>
<evidence type="ECO:0000256" key="7">
    <source>
        <dbReference type="ARBA" id="ARBA00022840"/>
    </source>
</evidence>
<comment type="catalytic activity">
    <reaction evidence="2 18 19">
        <text>(6R)-NADPHX = (6S)-NADPHX</text>
        <dbReference type="Rhea" id="RHEA:32227"/>
        <dbReference type="ChEBI" id="CHEBI:64076"/>
        <dbReference type="ChEBI" id="CHEBI:64077"/>
        <dbReference type="EC" id="5.1.99.6"/>
    </reaction>
</comment>
<comment type="similarity">
    <text evidence="4 19">In the C-terminal section; belongs to the NnrD/CARKD family.</text>
</comment>
<feature type="binding site" evidence="18">
    <location>
        <position position="77"/>
    </location>
    <ligand>
        <name>K(+)</name>
        <dbReference type="ChEBI" id="CHEBI:29103"/>
    </ligand>
</feature>
<dbReference type="GO" id="GO:0110051">
    <property type="term" value="P:metabolite repair"/>
    <property type="evidence" value="ECO:0007669"/>
    <property type="project" value="TreeGrafter"/>
</dbReference>
<evidence type="ECO:0000256" key="5">
    <source>
        <dbReference type="ARBA" id="ARBA00022723"/>
    </source>
</evidence>
<comment type="catalytic activity">
    <reaction evidence="16 17 19">
        <text>(6S)-NADPHX + ADP = AMP + phosphate + NADPH + H(+)</text>
        <dbReference type="Rhea" id="RHEA:32235"/>
        <dbReference type="ChEBI" id="CHEBI:15378"/>
        <dbReference type="ChEBI" id="CHEBI:43474"/>
        <dbReference type="ChEBI" id="CHEBI:57783"/>
        <dbReference type="ChEBI" id="CHEBI:64076"/>
        <dbReference type="ChEBI" id="CHEBI:456215"/>
        <dbReference type="ChEBI" id="CHEBI:456216"/>
        <dbReference type="EC" id="4.2.1.136"/>
    </reaction>
</comment>
<evidence type="ECO:0000256" key="15">
    <source>
        <dbReference type="ARBA" id="ARBA00048238"/>
    </source>
</evidence>
<dbReference type="PANTHER" id="PTHR12592:SF0">
    <property type="entry name" value="ATP-DEPENDENT (S)-NAD(P)H-HYDRATE DEHYDRATASE"/>
    <property type="match status" value="1"/>
</dbReference>
<protein>
    <recommendedName>
        <fullName evidence="19">Bifunctional NAD(P)H-hydrate repair enzyme</fullName>
    </recommendedName>
    <alternativeName>
        <fullName evidence="19">Nicotinamide nucleotide repair protein</fullName>
    </alternativeName>
    <domain>
        <recommendedName>
            <fullName evidence="19">ADP-dependent (S)-NAD(P)H-hydrate dehydratase</fullName>
            <ecNumber evidence="19">4.2.1.136</ecNumber>
        </recommendedName>
        <alternativeName>
            <fullName evidence="19">ADP-dependent NAD(P)HX dehydratase</fullName>
        </alternativeName>
    </domain>
    <domain>
        <recommendedName>
            <fullName evidence="19">NAD(P)H-hydrate epimerase</fullName>
            <ecNumber evidence="19">5.1.99.6</ecNumber>
        </recommendedName>
    </domain>
</protein>
<name>A0A3S2TPT3_9BURK</name>
<evidence type="ECO:0000256" key="12">
    <source>
        <dbReference type="ARBA" id="ARBA00023239"/>
    </source>
</evidence>
<feature type="binding site" evidence="18">
    <location>
        <position position="173"/>
    </location>
    <ligand>
        <name>(6S)-NADPHX</name>
        <dbReference type="ChEBI" id="CHEBI:64076"/>
    </ligand>
</feature>
<evidence type="ECO:0000256" key="1">
    <source>
        <dbReference type="ARBA" id="ARBA00000013"/>
    </source>
</evidence>
<comment type="similarity">
    <text evidence="17">Belongs to the NnrD/CARKD family.</text>
</comment>
<comment type="cofactor">
    <cofactor evidence="18 19">
        <name>K(+)</name>
        <dbReference type="ChEBI" id="CHEBI:29103"/>
    </cofactor>
    <text evidence="18 19">Binds 1 potassium ion per subunit.</text>
</comment>
<keyword evidence="7 17" id="KW-0067">ATP-binding</keyword>